<dbReference type="RefSeq" id="WP_188516939.1">
    <property type="nucleotide sequence ID" value="NZ_BMES01000001.1"/>
</dbReference>
<protein>
    <submittedName>
        <fullName evidence="1">Uncharacterized protein</fullName>
    </submittedName>
</protein>
<evidence type="ECO:0000313" key="1">
    <source>
        <dbReference type="EMBL" id="GGH14584.1"/>
    </source>
</evidence>
<reference evidence="1" key="2">
    <citation type="submission" date="2020-09" db="EMBL/GenBank/DDBJ databases">
        <authorList>
            <person name="Sun Q."/>
            <person name="Zhou Y."/>
        </authorList>
    </citation>
    <scope>NUCLEOTIDE SEQUENCE</scope>
    <source>
        <strain evidence="1">CGMCC 1.12214</strain>
    </source>
</reference>
<organism evidence="1 2">
    <name type="scientific">Alsobacter metallidurans</name>
    <dbReference type="NCBI Taxonomy" id="340221"/>
    <lineage>
        <taxon>Bacteria</taxon>
        <taxon>Pseudomonadati</taxon>
        <taxon>Pseudomonadota</taxon>
        <taxon>Alphaproteobacteria</taxon>
        <taxon>Hyphomicrobiales</taxon>
        <taxon>Alsobacteraceae</taxon>
        <taxon>Alsobacter</taxon>
    </lineage>
</organism>
<sequence>MTDPIYRPQPALLPSAADLKARLIAAKTGDVFIYHHGFLSADREHCATVHAIGQTASKMAELGHATLRQRKLRNMLYAYELRVTTTHAERQALREPAQA</sequence>
<dbReference type="Proteomes" id="UP000603912">
    <property type="component" value="Unassembled WGS sequence"/>
</dbReference>
<reference evidence="1" key="1">
    <citation type="journal article" date="2014" name="Int. J. Syst. Evol. Microbiol.">
        <title>Complete genome sequence of Corynebacterium casei LMG S-19264T (=DSM 44701T), isolated from a smear-ripened cheese.</title>
        <authorList>
            <consortium name="US DOE Joint Genome Institute (JGI-PGF)"/>
            <person name="Walter F."/>
            <person name="Albersmeier A."/>
            <person name="Kalinowski J."/>
            <person name="Ruckert C."/>
        </authorList>
    </citation>
    <scope>NUCLEOTIDE SEQUENCE</scope>
    <source>
        <strain evidence="1">CGMCC 1.12214</strain>
    </source>
</reference>
<dbReference type="AlphaFoldDB" id="A0A917MH22"/>
<dbReference type="EMBL" id="BMES01000001">
    <property type="protein sequence ID" value="GGH14584.1"/>
    <property type="molecule type" value="Genomic_DNA"/>
</dbReference>
<evidence type="ECO:0000313" key="2">
    <source>
        <dbReference type="Proteomes" id="UP000603912"/>
    </source>
</evidence>
<keyword evidence="2" id="KW-1185">Reference proteome</keyword>
<comment type="caution">
    <text evidence="1">The sequence shown here is derived from an EMBL/GenBank/DDBJ whole genome shotgun (WGS) entry which is preliminary data.</text>
</comment>
<gene>
    <name evidence="1" type="ORF">GCM10007036_14000</name>
</gene>
<name>A0A917MH22_9HYPH</name>
<proteinExistence type="predicted"/>
<accession>A0A917MH22</accession>